<feature type="transmembrane region" description="Helical" evidence="1">
    <location>
        <begin position="235"/>
        <end position="255"/>
    </location>
</feature>
<keyword evidence="1" id="KW-1133">Transmembrane helix</keyword>
<feature type="transmembrane region" description="Helical" evidence="1">
    <location>
        <begin position="207"/>
        <end position="229"/>
    </location>
</feature>
<evidence type="ECO:0000256" key="1">
    <source>
        <dbReference type="SAM" id="Phobius"/>
    </source>
</evidence>
<evidence type="ECO:0000256" key="2">
    <source>
        <dbReference type="SAM" id="SignalP"/>
    </source>
</evidence>
<reference evidence="3 4" key="1">
    <citation type="submission" date="2024-04" db="EMBL/GenBank/DDBJ databases">
        <title>Genome sequencing and metabolic network reconstruction of aminoacids and betaine degradation by Anoxynatronum sibiricum.</title>
        <authorList>
            <person name="Detkova E.N."/>
            <person name="Boltjanskaja Y.V."/>
            <person name="Mardanov A.V."/>
            <person name="Kevbrin V."/>
        </authorList>
    </citation>
    <scope>NUCLEOTIDE SEQUENCE [LARGE SCALE GENOMIC DNA]</scope>
    <source>
        <strain evidence="3 4">Z-7981</strain>
    </source>
</reference>
<evidence type="ECO:0000313" key="4">
    <source>
        <dbReference type="Proteomes" id="UP001407405"/>
    </source>
</evidence>
<keyword evidence="1" id="KW-0472">Membrane</keyword>
<feature type="chain" id="PRO_5045374094" description="Polymer-forming cytoskeletal protein" evidence="2">
    <location>
        <begin position="25"/>
        <end position="327"/>
    </location>
</feature>
<evidence type="ECO:0008006" key="5">
    <source>
        <dbReference type="Google" id="ProtNLM"/>
    </source>
</evidence>
<keyword evidence="2" id="KW-0732">Signal</keyword>
<name>A0ABU9VXF7_9CLOT</name>
<dbReference type="Proteomes" id="UP001407405">
    <property type="component" value="Unassembled WGS sequence"/>
</dbReference>
<feature type="transmembrane region" description="Helical" evidence="1">
    <location>
        <begin position="267"/>
        <end position="296"/>
    </location>
</feature>
<feature type="transmembrane region" description="Helical" evidence="1">
    <location>
        <begin position="160"/>
        <end position="187"/>
    </location>
</feature>
<protein>
    <recommendedName>
        <fullName evidence="5">Polymer-forming cytoskeletal protein</fullName>
    </recommendedName>
</protein>
<sequence length="327" mass="34304">MNCLNKRLGCAFLIILLSGMVVEAAPSTQVRGQLVQFHRPVEVEAGETVAGDVVSFFSTVTIRGHVEGDVVGVFSQVTVEGGTVEGDAVAVFAPLSLRRAAVEGDAISVFGGVTADAHTGISGSAIGVMGSGLDARDAQVQGDRIDVAGFLPGNLSGLPVLAVLLAIFLGLKQLVAFVVGVIAIVVFPERFERMADNGFDEVGKKTLVGILLSMGVLVLMVILAVSVVGSPLVPLVFPAFMLLEFAGNTTMKIALGRRIGQGLGRQWGAILELFIGSLIYLLLEITLVGKLFTFIFKLIGMGEVMDSRFGDRPNHRQIGGLADAPSK</sequence>
<proteinExistence type="predicted"/>
<keyword evidence="4" id="KW-1185">Reference proteome</keyword>
<keyword evidence="1" id="KW-0812">Transmembrane</keyword>
<gene>
    <name evidence="3" type="ORF">AAIG11_15305</name>
</gene>
<dbReference type="EMBL" id="JBCITM010000022">
    <property type="protein sequence ID" value="MEN1761853.1"/>
    <property type="molecule type" value="Genomic_DNA"/>
</dbReference>
<dbReference type="RefSeq" id="WP_343187135.1">
    <property type="nucleotide sequence ID" value="NZ_JBCITM010000022.1"/>
</dbReference>
<comment type="caution">
    <text evidence="3">The sequence shown here is derived from an EMBL/GenBank/DDBJ whole genome shotgun (WGS) entry which is preliminary data.</text>
</comment>
<accession>A0ABU9VXF7</accession>
<evidence type="ECO:0000313" key="3">
    <source>
        <dbReference type="EMBL" id="MEN1761853.1"/>
    </source>
</evidence>
<feature type="signal peptide" evidence="2">
    <location>
        <begin position="1"/>
        <end position="24"/>
    </location>
</feature>
<organism evidence="3 4">
    <name type="scientific">Anoxynatronum sibiricum</name>
    <dbReference type="NCBI Taxonomy" id="210623"/>
    <lineage>
        <taxon>Bacteria</taxon>
        <taxon>Bacillati</taxon>
        <taxon>Bacillota</taxon>
        <taxon>Clostridia</taxon>
        <taxon>Eubacteriales</taxon>
        <taxon>Clostridiaceae</taxon>
        <taxon>Anoxynatronum</taxon>
    </lineage>
</organism>